<protein>
    <submittedName>
        <fullName evidence="1">Uncharacterized protein</fullName>
    </submittedName>
</protein>
<dbReference type="EMBL" id="LAZR01002010">
    <property type="protein sequence ID" value="KKN35810.1"/>
    <property type="molecule type" value="Genomic_DNA"/>
</dbReference>
<sequence>MKVEVQFLGNSVDVETYEGEYVTWVSHEGQVHIYAGESEGASAKVASYPEGRIVRVRVV</sequence>
<evidence type="ECO:0000313" key="1">
    <source>
        <dbReference type="EMBL" id="KKN35810.1"/>
    </source>
</evidence>
<comment type="caution">
    <text evidence="1">The sequence shown here is derived from an EMBL/GenBank/DDBJ whole genome shotgun (WGS) entry which is preliminary data.</text>
</comment>
<proteinExistence type="predicted"/>
<name>A0A0F9PW19_9ZZZZ</name>
<dbReference type="AlphaFoldDB" id="A0A0F9PW19"/>
<organism evidence="1">
    <name type="scientific">marine sediment metagenome</name>
    <dbReference type="NCBI Taxonomy" id="412755"/>
    <lineage>
        <taxon>unclassified sequences</taxon>
        <taxon>metagenomes</taxon>
        <taxon>ecological metagenomes</taxon>
    </lineage>
</organism>
<gene>
    <name evidence="1" type="ORF">LCGC14_0779990</name>
</gene>
<reference evidence="1" key="1">
    <citation type="journal article" date="2015" name="Nature">
        <title>Complex archaea that bridge the gap between prokaryotes and eukaryotes.</title>
        <authorList>
            <person name="Spang A."/>
            <person name="Saw J.H."/>
            <person name="Jorgensen S.L."/>
            <person name="Zaremba-Niedzwiedzka K."/>
            <person name="Martijn J."/>
            <person name="Lind A.E."/>
            <person name="van Eijk R."/>
            <person name="Schleper C."/>
            <person name="Guy L."/>
            <person name="Ettema T.J."/>
        </authorList>
    </citation>
    <scope>NUCLEOTIDE SEQUENCE</scope>
</reference>
<accession>A0A0F9PW19</accession>